<evidence type="ECO:0000313" key="2">
    <source>
        <dbReference type="Proteomes" id="UP001196413"/>
    </source>
</evidence>
<sequence length="121" mass="13954">MLIANIRDLTFQRRDVKGKRLGNLRKRKLVSFEDEELKSCFKAWLKALTRTLVTNEKRAWTKMWHTPQGSEHDDDGIDDAQRALLNVDIVVGDWATNEPPTFLPLDDSAAGVQHSMFTRCR</sequence>
<dbReference type="EMBL" id="JAHQIW010004836">
    <property type="protein sequence ID" value="KAJ1363956.1"/>
    <property type="molecule type" value="Genomic_DNA"/>
</dbReference>
<reference evidence="1" key="1">
    <citation type="submission" date="2021-06" db="EMBL/GenBank/DDBJ databases">
        <title>Parelaphostrongylus tenuis whole genome reference sequence.</title>
        <authorList>
            <person name="Garwood T.J."/>
            <person name="Larsen P.A."/>
            <person name="Fountain-Jones N.M."/>
            <person name="Garbe J.R."/>
            <person name="Macchietto M.G."/>
            <person name="Kania S.A."/>
            <person name="Gerhold R.W."/>
            <person name="Richards J.E."/>
            <person name="Wolf T.M."/>
        </authorList>
    </citation>
    <scope>NUCLEOTIDE SEQUENCE</scope>
    <source>
        <strain evidence="1">MNPRO001-30</strain>
        <tissue evidence="1">Meninges</tissue>
    </source>
</reference>
<protein>
    <submittedName>
        <fullName evidence="1">Uncharacterized protein</fullName>
    </submittedName>
</protein>
<comment type="caution">
    <text evidence="1">The sequence shown here is derived from an EMBL/GenBank/DDBJ whole genome shotgun (WGS) entry which is preliminary data.</text>
</comment>
<gene>
    <name evidence="1" type="ORF">KIN20_023923</name>
</gene>
<organism evidence="1 2">
    <name type="scientific">Parelaphostrongylus tenuis</name>
    <name type="common">Meningeal worm</name>
    <dbReference type="NCBI Taxonomy" id="148309"/>
    <lineage>
        <taxon>Eukaryota</taxon>
        <taxon>Metazoa</taxon>
        <taxon>Ecdysozoa</taxon>
        <taxon>Nematoda</taxon>
        <taxon>Chromadorea</taxon>
        <taxon>Rhabditida</taxon>
        <taxon>Rhabditina</taxon>
        <taxon>Rhabditomorpha</taxon>
        <taxon>Strongyloidea</taxon>
        <taxon>Metastrongylidae</taxon>
        <taxon>Parelaphostrongylus</taxon>
    </lineage>
</organism>
<accession>A0AAD5QXI1</accession>
<keyword evidence="2" id="KW-1185">Reference proteome</keyword>
<name>A0AAD5QXI1_PARTN</name>
<dbReference type="AlphaFoldDB" id="A0AAD5QXI1"/>
<proteinExistence type="predicted"/>
<dbReference type="Proteomes" id="UP001196413">
    <property type="component" value="Unassembled WGS sequence"/>
</dbReference>
<evidence type="ECO:0000313" key="1">
    <source>
        <dbReference type="EMBL" id="KAJ1363956.1"/>
    </source>
</evidence>